<dbReference type="EMBL" id="BLXT01007498">
    <property type="protein sequence ID" value="GFO39570.1"/>
    <property type="molecule type" value="Genomic_DNA"/>
</dbReference>
<evidence type="ECO:0000313" key="2">
    <source>
        <dbReference type="Proteomes" id="UP000735302"/>
    </source>
</evidence>
<dbReference type="AlphaFoldDB" id="A0AAV4D6F8"/>
<evidence type="ECO:0000313" key="1">
    <source>
        <dbReference type="EMBL" id="GFO39570.1"/>
    </source>
</evidence>
<name>A0AAV4D6F8_9GAST</name>
<dbReference type="Proteomes" id="UP000735302">
    <property type="component" value="Unassembled WGS sequence"/>
</dbReference>
<protein>
    <submittedName>
        <fullName evidence="1">Uncharacterized protein</fullName>
    </submittedName>
</protein>
<proteinExistence type="predicted"/>
<accession>A0AAV4D6F8</accession>
<keyword evidence="2" id="KW-1185">Reference proteome</keyword>
<organism evidence="1 2">
    <name type="scientific">Plakobranchus ocellatus</name>
    <dbReference type="NCBI Taxonomy" id="259542"/>
    <lineage>
        <taxon>Eukaryota</taxon>
        <taxon>Metazoa</taxon>
        <taxon>Spiralia</taxon>
        <taxon>Lophotrochozoa</taxon>
        <taxon>Mollusca</taxon>
        <taxon>Gastropoda</taxon>
        <taxon>Heterobranchia</taxon>
        <taxon>Euthyneura</taxon>
        <taxon>Panpulmonata</taxon>
        <taxon>Sacoglossa</taxon>
        <taxon>Placobranchoidea</taxon>
        <taxon>Plakobranchidae</taxon>
        <taxon>Plakobranchus</taxon>
    </lineage>
</organism>
<reference evidence="1 2" key="1">
    <citation type="journal article" date="2021" name="Elife">
        <title>Chloroplast acquisition without the gene transfer in kleptoplastic sea slugs, Plakobranchus ocellatus.</title>
        <authorList>
            <person name="Maeda T."/>
            <person name="Takahashi S."/>
            <person name="Yoshida T."/>
            <person name="Shimamura S."/>
            <person name="Takaki Y."/>
            <person name="Nagai Y."/>
            <person name="Toyoda A."/>
            <person name="Suzuki Y."/>
            <person name="Arimoto A."/>
            <person name="Ishii H."/>
            <person name="Satoh N."/>
            <person name="Nishiyama T."/>
            <person name="Hasebe M."/>
            <person name="Maruyama T."/>
            <person name="Minagawa J."/>
            <person name="Obokata J."/>
            <person name="Shigenobu S."/>
        </authorList>
    </citation>
    <scope>NUCLEOTIDE SEQUENCE [LARGE SCALE GENOMIC DNA]</scope>
</reference>
<comment type="caution">
    <text evidence="1">The sequence shown here is derived from an EMBL/GenBank/DDBJ whole genome shotgun (WGS) entry which is preliminary data.</text>
</comment>
<sequence length="108" mass="12081">MAVVDHWRHAIISQGREESPVLSPFRGTLVAQLIANPPGDLQEPFSRGFKSRYRRPGLMEGLISLFWAIHNKVISGFRALLQARVPVAGLDPRDRRIPADLRADSLAE</sequence>
<gene>
    <name evidence="1" type="ORF">PoB_006607500</name>
</gene>